<protein>
    <recommendedName>
        <fullName evidence="3">MAK10-like protein</fullName>
    </recommendedName>
</protein>
<evidence type="ECO:0008006" key="3">
    <source>
        <dbReference type="Google" id="ProtNLM"/>
    </source>
</evidence>
<dbReference type="PANTHER" id="PTHR33067">
    <property type="entry name" value="RNA-DIRECTED DNA POLYMERASE-RELATED"/>
    <property type="match status" value="1"/>
</dbReference>
<feature type="region of interest" description="Disordered" evidence="1">
    <location>
        <begin position="228"/>
        <end position="290"/>
    </location>
</feature>
<feature type="compositionally biased region" description="Basic and acidic residues" evidence="1">
    <location>
        <begin position="228"/>
        <end position="272"/>
    </location>
</feature>
<feature type="compositionally biased region" description="Basic and acidic residues" evidence="1">
    <location>
        <begin position="10"/>
        <end position="21"/>
    </location>
</feature>
<dbReference type="PANTHER" id="PTHR33067:SF39">
    <property type="entry name" value="TRANSCRIPTION FACTOR INTERACTOR AND REGULATOR CCHC(ZN) FAMILY"/>
    <property type="match status" value="1"/>
</dbReference>
<dbReference type="AlphaFoldDB" id="A0A6L2M4G3"/>
<gene>
    <name evidence="2" type="ORF">Tci_040839</name>
</gene>
<comment type="caution">
    <text evidence="2">The sequence shown here is derived from an EMBL/GenBank/DDBJ whole genome shotgun (WGS) entry which is preliminary data.</text>
</comment>
<accession>A0A6L2M4G3</accession>
<organism evidence="2">
    <name type="scientific">Tanacetum cinerariifolium</name>
    <name type="common">Dalmatian daisy</name>
    <name type="synonym">Chrysanthemum cinerariifolium</name>
    <dbReference type="NCBI Taxonomy" id="118510"/>
    <lineage>
        <taxon>Eukaryota</taxon>
        <taxon>Viridiplantae</taxon>
        <taxon>Streptophyta</taxon>
        <taxon>Embryophyta</taxon>
        <taxon>Tracheophyta</taxon>
        <taxon>Spermatophyta</taxon>
        <taxon>Magnoliopsida</taxon>
        <taxon>eudicotyledons</taxon>
        <taxon>Gunneridae</taxon>
        <taxon>Pentapetalae</taxon>
        <taxon>asterids</taxon>
        <taxon>campanulids</taxon>
        <taxon>Asterales</taxon>
        <taxon>Asteraceae</taxon>
        <taxon>Asteroideae</taxon>
        <taxon>Anthemideae</taxon>
        <taxon>Anthemidinae</taxon>
        <taxon>Tanacetum</taxon>
    </lineage>
</organism>
<evidence type="ECO:0000313" key="2">
    <source>
        <dbReference type="EMBL" id="GEU68861.1"/>
    </source>
</evidence>
<reference evidence="2" key="1">
    <citation type="journal article" date="2019" name="Sci. Rep.">
        <title>Draft genome of Tanacetum cinerariifolium, the natural source of mosquito coil.</title>
        <authorList>
            <person name="Yamashiro T."/>
            <person name="Shiraishi A."/>
            <person name="Satake H."/>
            <person name="Nakayama K."/>
        </authorList>
    </citation>
    <scope>NUCLEOTIDE SEQUENCE</scope>
</reference>
<feature type="region of interest" description="Disordered" evidence="1">
    <location>
        <begin position="103"/>
        <end position="130"/>
    </location>
</feature>
<dbReference type="Gene3D" id="2.40.70.10">
    <property type="entry name" value="Acid Proteases"/>
    <property type="match status" value="1"/>
</dbReference>
<evidence type="ECO:0000256" key="1">
    <source>
        <dbReference type="SAM" id="MobiDB-lite"/>
    </source>
</evidence>
<feature type="compositionally biased region" description="Basic and acidic residues" evidence="1">
    <location>
        <begin position="164"/>
        <end position="206"/>
    </location>
</feature>
<feature type="region of interest" description="Disordered" evidence="1">
    <location>
        <begin position="164"/>
        <end position="213"/>
    </location>
</feature>
<feature type="compositionally biased region" description="Acidic residues" evidence="1">
    <location>
        <begin position="273"/>
        <end position="290"/>
    </location>
</feature>
<dbReference type="EMBL" id="BKCJ010005829">
    <property type="protein sequence ID" value="GEU68861.1"/>
    <property type="molecule type" value="Genomic_DNA"/>
</dbReference>
<feature type="region of interest" description="Disordered" evidence="1">
    <location>
        <begin position="1"/>
        <end position="21"/>
    </location>
</feature>
<name>A0A6L2M4G3_TANCI</name>
<sequence length="550" mass="63750">MARVNAISIDHLKKESPQSKEQKPCVYFINTITIIRKKDESREAGGIKSNTGEDIVCNTINKVEKKEEEGLDSFEAVIEEDESREIKRNELNDKTCGMMKEVEEVEMESKESEEEIKEETKEEEEDDPEYFDTFPTIEELVEDTTSVIDHYLGRMVLGKPFVKESGAKESDATEDESRVIKRNDPNDRMCGKTKEVEEVEMKREQNRSSSSPKRVYFINTITVIRKEDESRVAGAKESDAAEDESRVIKRNDPNDRMYGKTKEVEEVEMKSEESEEEIKEETKEEEEDDPEYFDTFPTIEELGYHEIENDKGTKSDSVVDKNVVEPIELVDKEEAMDEETDNESNGSMNEVSTRWGKYADRLLEMPSSQPIGHYLKHEINKKTINGLVDDHKYNNSLLATRLGIADDVLIDVAGFVYLVDFIIVDIKEDECMPFILRTPFLTTSNAKIKFDKGRMTIRVGNCKIRFVRTLYHPSKIEERIKGDLDPIIPTNHLNRRFLEWEERIKNHQEKEIRLNKWRGKVLDDKHLIGHNFFIYMFGNEDCDVNGEGVT</sequence>
<dbReference type="InterPro" id="IPR021109">
    <property type="entry name" value="Peptidase_aspartic_dom_sf"/>
</dbReference>
<proteinExistence type="predicted"/>